<dbReference type="InterPro" id="IPR041627">
    <property type="entry name" value="AAA_lid_6"/>
</dbReference>
<evidence type="ECO:0000313" key="6">
    <source>
        <dbReference type="EMBL" id="MFC5643268.1"/>
    </source>
</evidence>
<reference evidence="7" key="1">
    <citation type="journal article" date="2019" name="Int. J. Syst. Evol. Microbiol.">
        <title>The Global Catalogue of Microorganisms (GCM) 10K type strain sequencing project: providing services to taxonomists for standard genome sequencing and annotation.</title>
        <authorList>
            <consortium name="The Broad Institute Genomics Platform"/>
            <consortium name="The Broad Institute Genome Sequencing Center for Infectious Disease"/>
            <person name="Wu L."/>
            <person name="Ma J."/>
        </authorList>
    </citation>
    <scope>NUCLEOTIDE SEQUENCE [LARGE SCALE GENOMIC DNA]</scope>
    <source>
        <strain evidence="7">CGMCC 4.1622</strain>
    </source>
</reference>
<dbReference type="SUPFAM" id="SSF52540">
    <property type="entry name" value="P-loop containing nucleoside triphosphate hydrolases"/>
    <property type="match status" value="1"/>
</dbReference>
<dbReference type="InterPro" id="IPR000641">
    <property type="entry name" value="CbxX/CfxQ"/>
</dbReference>
<evidence type="ECO:0000313" key="7">
    <source>
        <dbReference type="Proteomes" id="UP001596066"/>
    </source>
</evidence>
<dbReference type="CDD" id="cd00009">
    <property type="entry name" value="AAA"/>
    <property type="match status" value="1"/>
</dbReference>
<dbReference type="InterPro" id="IPR003593">
    <property type="entry name" value="AAA+_ATPase"/>
</dbReference>
<dbReference type="SUPFAM" id="SSF51126">
    <property type="entry name" value="Pectin lyase-like"/>
    <property type="match status" value="2"/>
</dbReference>
<keyword evidence="7" id="KW-1185">Reference proteome</keyword>
<name>A0ABW0VD13_9ACTN</name>
<dbReference type="Pfam" id="PF17866">
    <property type="entry name" value="AAA_lid_6"/>
    <property type="match status" value="1"/>
</dbReference>
<dbReference type="Gene3D" id="3.40.50.300">
    <property type="entry name" value="P-loop containing nucleotide triphosphate hydrolases"/>
    <property type="match status" value="1"/>
</dbReference>
<dbReference type="SMART" id="SM00710">
    <property type="entry name" value="PbH1"/>
    <property type="match status" value="16"/>
</dbReference>
<dbReference type="RefSeq" id="WP_346143252.1">
    <property type="nucleotide sequence ID" value="NZ_BAAAUA010000012.1"/>
</dbReference>
<evidence type="ECO:0000256" key="1">
    <source>
        <dbReference type="ARBA" id="ARBA00010378"/>
    </source>
</evidence>
<gene>
    <name evidence="6" type="ORF">ACFPZF_18110</name>
</gene>
<feature type="domain" description="AAA+ ATPase" evidence="5">
    <location>
        <begin position="664"/>
        <end position="803"/>
    </location>
</feature>
<dbReference type="Gene3D" id="2.160.20.10">
    <property type="entry name" value="Single-stranded right-handed beta-helix, Pectin lyase-like"/>
    <property type="match status" value="2"/>
</dbReference>
<evidence type="ECO:0000259" key="5">
    <source>
        <dbReference type="SMART" id="SM00382"/>
    </source>
</evidence>
<dbReference type="Pfam" id="PF13229">
    <property type="entry name" value="Beta_helix"/>
    <property type="match status" value="2"/>
</dbReference>
<dbReference type="InterPro" id="IPR012334">
    <property type="entry name" value="Pectin_lyas_fold"/>
</dbReference>
<dbReference type="PANTHER" id="PTHR43392">
    <property type="entry name" value="AAA-TYPE ATPASE FAMILY PROTEIN / ANKYRIN REPEAT FAMILY PROTEIN"/>
    <property type="match status" value="1"/>
</dbReference>
<keyword evidence="2" id="KW-0547">Nucleotide-binding</keyword>
<dbReference type="InterPro" id="IPR050773">
    <property type="entry name" value="CbxX/CfxQ_RuBisCO_ESX"/>
</dbReference>
<dbReference type="Gene3D" id="1.10.8.60">
    <property type="match status" value="1"/>
</dbReference>
<dbReference type="InterPro" id="IPR027417">
    <property type="entry name" value="P-loop_NTPase"/>
</dbReference>
<organism evidence="6 7">
    <name type="scientific">Kitasatospora cinereorecta</name>
    <dbReference type="NCBI Taxonomy" id="285560"/>
    <lineage>
        <taxon>Bacteria</taxon>
        <taxon>Bacillati</taxon>
        <taxon>Actinomycetota</taxon>
        <taxon>Actinomycetes</taxon>
        <taxon>Kitasatosporales</taxon>
        <taxon>Streptomycetaceae</taxon>
        <taxon>Kitasatospora</taxon>
    </lineage>
</organism>
<dbReference type="SMART" id="SM00382">
    <property type="entry name" value="AAA"/>
    <property type="match status" value="1"/>
</dbReference>
<evidence type="ECO:0000256" key="2">
    <source>
        <dbReference type="ARBA" id="ARBA00022741"/>
    </source>
</evidence>
<dbReference type="EMBL" id="JBHSOC010000029">
    <property type="protein sequence ID" value="MFC5643268.1"/>
    <property type="molecule type" value="Genomic_DNA"/>
</dbReference>
<proteinExistence type="inferred from homology"/>
<evidence type="ECO:0000256" key="4">
    <source>
        <dbReference type="SAM" id="MobiDB-lite"/>
    </source>
</evidence>
<evidence type="ECO:0000256" key="3">
    <source>
        <dbReference type="ARBA" id="ARBA00022840"/>
    </source>
</evidence>
<feature type="region of interest" description="Disordered" evidence="4">
    <location>
        <begin position="586"/>
        <end position="615"/>
    </location>
</feature>
<dbReference type="InterPro" id="IPR006626">
    <property type="entry name" value="PbH1"/>
</dbReference>
<dbReference type="InterPro" id="IPR003959">
    <property type="entry name" value="ATPase_AAA_core"/>
</dbReference>
<keyword evidence="3" id="KW-0067">ATP-binding</keyword>
<accession>A0ABW0VD13</accession>
<dbReference type="Proteomes" id="UP001596066">
    <property type="component" value="Unassembled WGS sequence"/>
</dbReference>
<dbReference type="Pfam" id="PF00004">
    <property type="entry name" value="AAA"/>
    <property type="match status" value="1"/>
</dbReference>
<sequence length="893" mass="92653">MSVRPLRVAAKGWGAHPTIGSALRAADPGAVVSVQPGMYHENLVLDRDVTLVAEKGPGTVTVVGRRGAALTVLAGAGEVRDLDLDGAGEQTAVTVTGGTFLLSGCRVTGGRVQVSGTAAPVLRDCAISGAGAVGLHLGGDSRATVQRVRIEDTDAVAVLVDHGADPTVTAMTVTDARGIGLLVRANARGGWTDCAISGTGAELVRVEDEARPVLRSCRLTDGRALGLTVAGRAGVGSEELDAAGPTGGVLLIGCEIARTGSTAVQAVDLAVLRLQECVIAEPAGAGVLAADGASVRLLDTTVRDTGDTCLAVTGSATAELSGATLARAGANGVFANGATRLTLTGCTVADTAFTAIHLAGDCRAEIRDCEVARTPQHGVRVTERALLELADSRVESAELTGIDVDGGDLTARRCRVERSGTGISLSGPHRPLLDACEVDGATGTGLAVGEDSGAMVVDTHVRGSGAAGLLIGERATPWVTDCTVRDSGGSGVVVWAGARPRLSEVTVERTGKNGLYVADQGHGRYADCEFTGTRYPAVYAGEGADPVLSGCLIRDTDEDVKLADGAAAVFEHCRIEDVRVSTLPEQARTAEPAARAVHGGVRTTGAGPAHLAEDAEPEVTLEDLLDELRALIGLERVKHDVETLVNVMQMVRRRTEAGLPPPPLSRHLVFAGNSGTGKTTVARLYGKILAALGLLSKGHLIETDRGDLVGEYIGHTAPKTTAVFRRAVGGVLFIDEAYALVPPGQGNDFGLEAIATLVKLMEDHRDDVVVIVAGYPDEMGRFIDANPGLASRFARTLVFDDYEPADLVRIVEANAVQHRYELAGPTGGALADYFVEIGRDDRFGNGRTARQLFQRMTERHARRVAELATPSTEDLITLLPEDVPPVEGGGFTA</sequence>
<dbReference type="PANTHER" id="PTHR43392:SF2">
    <property type="entry name" value="AAA-TYPE ATPASE FAMILY PROTEIN _ ANKYRIN REPEAT FAMILY PROTEIN"/>
    <property type="match status" value="1"/>
</dbReference>
<comment type="similarity">
    <text evidence="1">Belongs to the CbxX/CfxQ family.</text>
</comment>
<dbReference type="InterPro" id="IPR011050">
    <property type="entry name" value="Pectin_lyase_fold/virulence"/>
</dbReference>
<dbReference type="PRINTS" id="PR00819">
    <property type="entry name" value="CBXCFQXSUPER"/>
</dbReference>
<dbReference type="InterPro" id="IPR039448">
    <property type="entry name" value="Beta_helix"/>
</dbReference>
<comment type="caution">
    <text evidence="6">The sequence shown here is derived from an EMBL/GenBank/DDBJ whole genome shotgun (WGS) entry which is preliminary data.</text>
</comment>
<protein>
    <submittedName>
        <fullName evidence="6">Right-handed parallel beta-helix repeat-containing protein</fullName>
    </submittedName>
</protein>